<dbReference type="Pfam" id="PF00337">
    <property type="entry name" value="Gal-bind_lectin"/>
    <property type="match status" value="2"/>
</dbReference>
<reference evidence="5" key="1">
    <citation type="journal article" date="2013" name="Genetics">
        <title>The draft genome and transcriptome of Panagrellus redivivus are shaped by the harsh demands of a free-living lifestyle.</title>
        <authorList>
            <person name="Srinivasan J."/>
            <person name="Dillman A.R."/>
            <person name="Macchietto M.G."/>
            <person name="Heikkinen L."/>
            <person name="Lakso M."/>
            <person name="Fracchia K.M."/>
            <person name="Antoshechkin I."/>
            <person name="Mortazavi A."/>
            <person name="Wong G."/>
            <person name="Sternberg P.W."/>
        </authorList>
    </citation>
    <scope>NUCLEOTIDE SEQUENCE [LARGE SCALE GENOMIC DNA]</scope>
    <source>
        <strain evidence="5">MT8872</strain>
    </source>
</reference>
<dbReference type="AlphaFoldDB" id="A0A7E4UUD1"/>
<dbReference type="InterPro" id="IPR001079">
    <property type="entry name" value="Galectin_CRD"/>
</dbReference>
<accession>A0A7E4UUD1</accession>
<keyword evidence="5" id="KW-1185">Reference proteome</keyword>
<name>A0A7E4UUD1_PANRE</name>
<dbReference type="SUPFAM" id="SSF49899">
    <property type="entry name" value="Concanavalin A-like lectins/glucanases"/>
    <property type="match status" value="2"/>
</dbReference>
<evidence type="ECO:0000259" key="4">
    <source>
        <dbReference type="PROSITE" id="PS51304"/>
    </source>
</evidence>
<dbReference type="InterPro" id="IPR013320">
    <property type="entry name" value="ConA-like_dom_sf"/>
</dbReference>
<evidence type="ECO:0000256" key="3">
    <source>
        <dbReference type="SAM" id="SignalP"/>
    </source>
</evidence>
<feature type="domain" description="Galectin" evidence="4">
    <location>
        <begin position="204"/>
        <end position="337"/>
    </location>
</feature>
<proteinExistence type="predicted"/>
<dbReference type="CDD" id="cd00070">
    <property type="entry name" value="GLECT"/>
    <property type="match status" value="1"/>
</dbReference>
<reference evidence="6" key="2">
    <citation type="submission" date="2020-10" db="UniProtKB">
        <authorList>
            <consortium name="WormBaseParasite"/>
        </authorList>
    </citation>
    <scope>IDENTIFICATION</scope>
</reference>
<dbReference type="SMART" id="SM00276">
    <property type="entry name" value="GLECT"/>
    <property type="match status" value="2"/>
</dbReference>
<dbReference type="PANTHER" id="PTHR11346:SF176">
    <property type="entry name" value="32 KDA BETA-GALACTOSIDE-BINDING LECTIN LEC-3"/>
    <property type="match status" value="1"/>
</dbReference>
<keyword evidence="1 2" id="KW-0430">Lectin</keyword>
<dbReference type="PANTHER" id="PTHR11346">
    <property type="entry name" value="GALECTIN"/>
    <property type="match status" value="1"/>
</dbReference>
<feature type="domain" description="Galectin" evidence="4">
    <location>
        <begin position="62"/>
        <end position="195"/>
    </location>
</feature>
<dbReference type="InterPro" id="IPR044156">
    <property type="entry name" value="Galectin-like"/>
</dbReference>
<dbReference type="GO" id="GO:0030246">
    <property type="term" value="F:carbohydrate binding"/>
    <property type="evidence" value="ECO:0007669"/>
    <property type="project" value="UniProtKB-UniRule"/>
</dbReference>
<keyword evidence="3" id="KW-0732">Signal</keyword>
<sequence>MKLLVFTYLSIGLLVNADTFPRLDDQTCPKSAWLPVGDGFRYEDDHSVSIIPSRTPTVDHNFQYVYSHALNFGQTLYFSGTPELKTTDEFEFNIIATSDVISDDAVRILHIKYLHSNALAYNTFINNDWGDEERTDPSPIKKGEPFNLQIHVTLEAFEISVNGIHVHTYKHRLPPNIMCFIRIVGDVTLTRARVAGRMFEIPYKVTLPSSGLELGDHVVVVGTVTKGEFHINFLNINDDIVIQFVVRIGDKAIDYNIFKHGKQSSSQRGEGFPLEADREFEFDFMFLPDKSGVAVHIDGVFYETFKHDMQAVSSKEEFYSFQITGDVDFRALQVCPHN</sequence>
<feature type="signal peptide" evidence="3">
    <location>
        <begin position="1"/>
        <end position="17"/>
    </location>
</feature>
<organism evidence="5 6">
    <name type="scientific">Panagrellus redivivus</name>
    <name type="common">Microworm</name>
    <dbReference type="NCBI Taxonomy" id="6233"/>
    <lineage>
        <taxon>Eukaryota</taxon>
        <taxon>Metazoa</taxon>
        <taxon>Ecdysozoa</taxon>
        <taxon>Nematoda</taxon>
        <taxon>Chromadorea</taxon>
        <taxon>Rhabditida</taxon>
        <taxon>Tylenchina</taxon>
        <taxon>Panagrolaimomorpha</taxon>
        <taxon>Panagrolaimoidea</taxon>
        <taxon>Panagrolaimidae</taxon>
        <taxon>Panagrellus</taxon>
    </lineage>
</organism>
<dbReference type="GO" id="GO:0016936">
    <property type="term" value="F:galactoside binding"/>
    <property type="evidence" value="ECO:0007669"/>
    <property type="project" value="TreeGrafter"/>
</dbReference>
<evidence type="ECO:0000256" key="1">
    <source>
        <dbReference type="ARBA" id="ARBA00022734"/>
    </source>
</evidence>
<feature type="chain" id="PRO_5029010303" description="Galectin" evidence="3">
    <location>
        <begin position="18"/>
        <end position="338"/>
    </location>
</feature>
<evidence type="ECO:0000313" key="5">
    <source>
        <dbReference type="Proteomes" id="UP000492821"/>
    </source>
</evidence>
<protein>
    <recommendedName>
        <fullName evidence="2">Galectin</fullName>
    </recommendedName>
</protein>
<dbReference type="PROSITE" id="PS51304">
    <property type="entry name" value="GALECTIN"/>
    <property type="match status" value="2"/>
</dbReference>
<dbReference type="WBParaSite" id="Pan_g12486.t1">
    <property type="protein sequence ID" value="Pan_g12486.t1"/>
    <property type="gene ID" value="Pan_g12486"/>
</dbReference>
<dbReference type="SMART" id="SM00908">
    <property type="entry name" value="Gal-bind_lectin"/>
    <property type="match status" value="2"/>
</dbReference>
<dbReference type="Proteomes" id="UP000492821">
    <property type="component" value="Unassembled WGS sequence"/>
</dbReference>
<dbReference type="Gene3D" id="2.60.120.200">
    <property type="match status" value="2"/>
</dbReference>
<evidence type="ECO:0000256" key="2">
    <source>
        <dbReference type="RuleBase" id="RU102079"/>
    </source>
</evidence>
<evidence type="ECO:0000313" key="6">
    <source>
        <dbReference type="WBParaSite" id="Pan_g12486.t1"/>
    </source>
</evidence>